<proteinExistence type="predicted"/>
<dbReference type="EMBL" id="VDLU01000001">
    <property type="protein sequence ID" value="TNJ29571.1"/>
    <property type="molecule type" value="Genomic_DNA"/>
</dbReference>
<protein>
    <submittedName>
        <fullName evidence="2">Uncharacterized protein</fullName>
    </submittedName>
</protein>
<sequence>MTQDELLDNLGVIIQSLTPHASITTAPTVEAPTVHLSSIWRFFDAPYGHPTFLQCADGSVVRRYWKPTLSALHLEVEPSPDLDSPLPPRFSTLTYCETLPISERMPLIDTIKHLARVHPILSEATVRDLRSTSWISVVWTQIGMDPRLNTLQRGSLLMFYKIASPQVLGWMSRHPSEKTVQQVVSFSYTRFYCEAMRKGLFSPYTLEMYNAQQPSKFPFKQLASQEELRRLDREYVYYCSQTSQLPTFSSDFNWAHRGFFPDRTFSHMTTLTRVRATSQYTGRRRPSFRGEEGDVKPMASLGVHTLTAHPVTSDIPSSGRVIDRRGMTHSFRCREAFYCHHILHEPAPSAISQLDAYLYFVQHISMRNGFQLYDSEVILSPSSDPVSRHVEGSLGGETATDSMFGRSWDLSVPPASLEDLFYILHCLGSATPRVFRELPVYYRVLLNVLYFNNLHKSVKRAFRTDEAGSTVESGNDEQERPADTPGTLPNYVVKIHPPYTVASLRYNDDPQYFHRLRELTLKDLRHAISSLLSLFFGNEPYFHRLLSKKRLSECTINYLSTSRHFSSLRDGSQPNHHVILTHPVFEQCSNAAGLLISTYEELHAWSELVGSLPSSSSKDHDDSGVSSESEPVCTPIREKFVSGTSNKFLLDFVMDLLLDLEDGDGKSVPASINATPMTMFVPTSEESDDAHNYFVFDDNRHHPNSVTNPIRKVYHNFVVHLWRNFMHRVMHSPVIYLTFYRRRSSLYRHIYSRDPGMSAVSAIVGGVAERFVSDQKIYERLLTYQNEHNISDFTDIASTAIGFLTSRTLVNSVRLSFLGCVPLDVLRLNLDFLSLTDNSPARIADLLRKSEPLIVKGQDYDPIYHVFLKIILEHVQPYNDLTALFPQQREWVAVASIRQTAPLRFMDTVDDSALPVKTDEQKNDAARRRASSVTTRESARGLGGTRSQK</sequence>
<dbReference type="Proteomes" id="UP000315496">
    <property type="component" value="Chromosome 1"/>
</dbReference>
<feature type="region of interest" description="Disordered" evidence="1">
    <location>
        <begin position="914"/>
        <end position="949"/>
    </location>
</feature>
<reference evidence="2 3" key="1">
    <citation type="submission" date="2019-05" db="EMBL/GenBank/DDBJ databases">
        <title>The compact genome of Giardia muris reveals important steps in the evolution of intestinal protozoan parasites.</title>
        <authorList>
            <person name="Xu F."/>
            <person name="Jimenez-Gonzalez A."/>
            <person name="Einarsson E."/>
            <person name="Astvaldsson A."/>
            <person name="Peirasmaki D."/>
            <person name="Eckmann L."/>
            <person name="Andersson J.O."/>
            <person name="Svard S.G."/>
            <person name="Jerlstrom-Hultqvist J."/>
        </authorList>
    </citation>
    <scope>NUCLEOTIDE SEQUENCE [LARGE SCALE GENOMIC DNA]</scope>
    <source>
        <strain evidence="2 3">Roberts-Thomson</strain>
    </source>
</reference>
<comment type="caution">
    <text evidence="2">The sequence shown here is derived from an EMBL/GenBank/DDBJ whole genome shotgun (WGS) entry which is preliminary data.</text>
</comment>
<evidence type="ECO:0000313" key="3">
    <source>
        <dbReference type="Proteomes" id="UP000315496"/>
    </source>
</evidence>
<organism evidence="2 3">
    <name type="scientific">Giardia muris</name>
    <dbReference type="NCBI Taxonomy" id="5742"/>
    <lineage>
        <taxon>Eukaryota</taxon>
        <taxon>Metamonada</taxon>
        <taxon>Diplomonadida</taxon>
        <taxon>Hexamitidae</taxon>
        <taxon>Giardiinae</taxon>
        <taxon>Giardia</taxon>
    </lineage>
</organism>
<feature type="compositionally biased region" description="Basic and acidic residues" evidence="1">
    <location>
        <begin position="917"/>
        <end position="927"/>
    </location>
</feature>
<evidence type="ECO:0000256" key="1">
    <source>
        <dbReference type="SAM" id="MobiDB-lite"/>
    </source>
</evidence>
<dbReference type="VEuPathDB" id="GiardiaDB:GMRT_11635"/>
<dbReference type="Pfam" id="PF05623">
    <property type="entry name" value="DUF789"/>
    <property type="match status" value="1"/>
</dbReference>
<gene>
    <name evidence="2" type="ORF">GMRT_11635</name>
</gene>
<keyword evidence="3" id="KW-1185">Reference proteome</keyword>
<feature type="region of interest" description="Disordered" evidence="1">
    <location>
        <begin position="465"/>
        <end position="488"/>
    </location>
</feature>
<dbReference type="OrthoDB" id="10251186at2759"/>
<name>A0A4Z1TAM7_GIAMU</name>
<evidence type="ECO:0000313" key="2">
    <source>
        <dbReference type="EMBL" id="TNJ29571.1"/>
    </source>
</evidence>
<accession>A0A4Z1TAM7</accession>
<dbReference type="InterPro" id="IPR008507">
    <property type="entry name" value="DUF789"/>
</dbReference>
<dbReference type="AlphaFoldDB" id="A0A4Z1TAM7"/>